<dbReference type="PANTHER" id="PTHR46832">
    <property type="entry name" value="5'-METHYLTHIOADENOSINE/S-ADENOSYLHOMOCYSTEINE NUCLEOSIDASE"/>
    <property type="match status" value="1"/>
</dbReference>
<dbReference type="Gene3D" id="3.40.50.1580">
    <property type="entry name" value="Nucleoside phosphorylase domain"/>
    <property type="match status" value="1"/>
</dbReference>
<reference evidence="7 8" key="1">
    <citation type="submission" date="2022-07" db="EMBL/GenBank/DDBJ databases">
        <authorList>
            <person name="Li W.-J."/>
            <person name="Deng Q.-Q."/>
        </authorList>
    </citation>
    <scope>NUCLEOTIDE SEQUENCE [LARGE SCALE GENOMIC DNA]</scope>
    <source>
        <strain evidence="7 8">SYSU M60028</strain>
    </source>
</reference>
<organism evidence="7 8">
    <name type="scientific">Alsobacter ponti</name>
    <dbReference type="NCBI Taxonomy" id="2962936"/>
    <lineage>
        <taxon>Bacteria</taxon>
        <taxon>Pseudomonadati</taxon>
        <taxon>Pseudomonadota</taxon>
        <taxon>Alphaproteobacteria</taxon>
        <taxon>Hyphomicrobiales</taxon>
        <taxon>Alsobacteraceae</taxon>
        <taxon>Alsobacter</taxon>
    </lineage>
</organism>
<name>A0ABT1LFB4_9HYPH</name>
<evidence type="ECO:0000313" key="8">
    <source>
        <dbReference type="Proteomes" id="UP001205890"/>
    </source>
</evidence>
<keyword evidence="3" id="KW-0028">Amino-acid biosynthesis</keyword>
<evidence type="ECO:0000256" key="5">
    <source>
        <dbReference type="ARBA" id="ARBA00023167"/>
    </source>
</evidence>
<evidence type="ECO:0000256" key="4">
    <source>
        <dbReference type="ARBA" id="ARBA00022801"/>
    </source>
</evidence>
<dbReference type="PANTHER" id="PTHR46832:SF1">
    <property type="entry name" value="5'-METHYLTHIOADENOSINE_S-ADENOSYLHOMOCYSTEINE NUCLEOSIDASE"/>
    <property type="match status" value="1"/>
</dbReference>
<dbReference type="InterPro" id="IPR000845">
    <property type="entry name" value="Nucleoside_phosphorylase_d"/>
</dbReference>
<dbReference type="Pfam" id="PF01048">
    <property type="entry name" value="PNP_UDP_1"/>
    <property type="match status" value="1"/>
</dbReference>
<comment type="pathway">
    <text evidence="1">Amino-acid biosynthesis; L-methionine biosynthesis via salvage pathway; S-methyl-5-thio-alpha-D-ribose 1-phosphate from S-methyl-5'-thioadenosine (hydrolase route): step 1/2.</text>
</comment>
<dbReference type="NCBIfam" id="TIGR01704">
    <property type="entry name" value="MTA_SAH-Nsdase"/>
    <property type="match status" value="1"/>
</dbReference>
<gene>
    <name evidence="7" type="primary">mtnN</name>
    <name evidence="7" type="ORF">NK718_16785</name>
</gene>
<dbReference type="CDD" id="cd09008">
    <property type="entry name" value="MTAN"/>
    <property type="match status" value="1"/>
</dbReference>
<keyword evidence="7" id="KW-0326">Glycosidase</keyword>
<accession>A0ABT1LFB4</accession>
<evidence type="ECO:0000313" key="7">
    <source>
        <dbReference type="EMBL" id="MCP8940185.1"/>
    </source>
</evidence>
<proteinExistence type="predicted"/>
<dbReference type="EC" id="3.2.2.9" evidence="2"/>
<dbReference type="SUPFAM" id="SSF53167">
    <property type="entry name" value="Purine and uridine phosphorylases"/>
    <property type="match status" value="1"/>
</dbReference>
<evidence type="ECO:0000256" key="2">
    <source>
        <dbReference type="ARBA" id="ARBA00011974"/>
    </source>
</evidence>
<dbReference type="RefSeq" id="WP_254744625.1">
    <property type="nucleotide sequence ID" value="NZ_JANCLU010000018.1"/>
</dbReference>
<dbReference type="InterPro" id="IPR010049">
    <property type="entry name" value="MTA_SAH_Nsdase"/>
</dbReference>
<keyword evidence="4 7" id="KW-0378">Hydrolase</keyword>
<protein>
    <recommendedName>
        <fullName evidence="2">adenosylhomocysteine nucleosidase</fullName>
        <ecNumber evidence="2">3.2.2.9</ecNumber>
    </recommendedName>
</protein>
<dbReference type="GO" id="GO:0008930">
    <property type="term" value="F:methylthioadenosine nucleosidase activity"/>
    <property type="evidence" value="ECO:0007669"/>
    <property type="project" value="UniProtKB-EC"/>
</dbReference>
<evidence type="ECO:0000259" key="6">
    <source>
        <dbReference type="Pfam" id="PF01048"/>
    </source>
</evidence>
<sequence length="246" mass="25864">MIAVVCATPEEFAALLAHVDAPHEVELAGFLARQGSYDGQPVVLARSGIGKVNAAILATLLLARGNCRAMVFSGVAGGLAEDLPVGSVLLAERMATHDYGIVSAGRFTRVETGVIPIGAPELTQPRALPPETVTVLERLRDRVAPLLGHPIRLGTILTGDIFLNCASTRDALRAALAGDAIDMESDAVAQAADRFGVPAYVIRTVSDRAGEDSHTSYTEMAAMAAHNSALCVRELLAMLREDAAQR</sequence>
<dbReference type="EMBL" id="JANCLU010000018">
    <property type="protein sequence ID" value="MCP8940185.1"/>
    <property type="molecule type" value="Genomic_DNA"/>
</dbReference>
<dbReference type="GO" id="GO:0008782">
    <property type="term" value="F:adenosylhomocysteine nucleosidase activity"/>
    <property type="evidence" value="ECO:0007669"/>
    <property type="project" value="UniProtKB-EC"/>
</dbReference>
<feature type="domain" description="Nucleoside phosphorylase" evidence="6">
    <location>
        <begin position="2"/>
        <end position="236"/>
    </location>
</feature>
<evidence type="ECO:0000256" key="3">
    <source>
        <dbReference type="ARBA" id="ARBA00022605"/>
    </source>
</evidence>
<keyword evidence="8" id="KW-1185">Reference proteome</keyword>
<evidence type="ECO:0000256" key="1">
    <source>
        <dbReference type="ARBA" id="ARBA00004945"/>
    </source>
</evidence>
<keyword evidence="5" id="KW-0486">Methionine biosynthesis</keyword>
<comment type="caution">
    <text evidence="7">The sequence shown here is derived from an EMBL/GenBank/DDBJ whole genome shotgun (WGS) entry which is preliminary data.</text>
</comment>
<dbReference type="InterPro" id="IPR035994">
    <property type="entry name" value="Nucleoside_phosphorylase_sf"/>
</dbReference>
<dbReference type="Proteomes" id="UP001205890">
    <property type="component" value="Unassembled WGS sequence"/>
</dbReference>